<gene>
    <name evidence="1" type="ORF">PN838_17560</name>
</gene>
<evidence type="ECO:0008006" key="3">
    <source>
        <dbReference type="Google" id="ProtNLM"/>
    </source>
</evidence>
<dbReference type="EMBL" id="JAQOMS010000002">
    <property type="protein sequence ID" value="MDC2890235.1"/>
    <property type="molecule type" value="Genomic_DNA"/>
</dbReference>
<dbReference type="Proteomes" id="UP001528411">
    <property type="component" value="Unassembled WGS sequence"/>
</dbReference>
<proteinExistence type="predicted"/>
<sequence>MMFLITGLIFFSAGYSSIFKGIDTELVNEKHDENLTPFDAEQIAQIERYMLEQKPYLNHLLTLENLANQLDISSRHLSSIINRHFEKNFLSLLICIGLKKVSHYLQPHKTKK</sequence>
<name>A0ABT5FFA8_9GAMM</name>
<protein>
    <recommendedName>
        <fullName evidence="3">HTH araC/xylS-type domain-containing protein</fullName>
    </recommendedName>
</protein>
<accession>A0ABT5FFA8</accession>
<reference evidence="1 2" key="1">
    <citation type="submission" date="2023-01" db="EMBL/GenBank/DDBJ databases">
        <title>Psychrosphaera sp. nov., isolated from marine algae.</title>
        <authorList>
            <person name="Bayburt H."/>
            <person name="Choi B.J."/>
            <person name="Kim J.M."/>
            <person name="Choi D.G."/>
            <person name="Jeon C.O."/>
        </authorList>
    </citation>
    <scope>NUCLEOTIDE SEQUENCE [LARGE SCALE GENOMIC DNA]</scope>
    <source>
        <strain evidence="1 2">G1-22</strain>
    </source>
</reference>
<dbReference type="RefSeq" id="WP_272182718.1">
    <property type="nucleotide sequence ID" value="NZ_JAQOMS010000002.1"/>
</dbReference>
<evidence type="ECO:0000313" key="1">
    <source>
        <dbReference type="EMBL" id="MDC2890235.1"/>
    </source>
</evidence>
<organism evidence="1 2">
    <name type="scientific">Psychrosphaera algicola</name>
    <dbReference type="NCBI Taxonomy" id="3023714"/>
    <lineage>
        <taxon>Bacteria</taxon>
        <taxon>Pseudomonadati</taxon>
        <taxon>Pseudomonadota</taxon>
        <taxon>Gammaproteobacteria</taxon>
        <taxon>Alteromonadales</taxon>
        <taxon>Pseudoalteromonadaceae</taxon>
        <taxon>Psychrosphaera</taxon>
    </lineage>
</organism>
<keyword evidence="2" id="KW-1185">Reference proteome</keyword>
<comment type="caution">
    <text evidence="1">The sequence shown here is derived from an EMBL/GenBank/DDBJ whole genome shotgun (WGS) entry which is preliminary data.</text>
</comment>
<dbReference type="Gene3D" id="1.10.10.60">
    <property type="entry name" value="Homeodomain-like"/>
    <property type="match status" value="1"/>
</dbReference>
<evidence type="ECO:0000313" key="2">
    <source>
        <dbReference type="Proteomes" id="UP001528411"/>
    </source>
</evidence>